<accession>A0AAN8Q8W2</accession>
<dbReference type="AlphaFoldDB" id="A0AAN8Q8W2"/>
<evidence type="ECO:0000313" key="2">
    <source>
        <dbReference type="EMBL" id="KAK6285203.1"/>
    </source>
</evidence>
<evidence type="ECO:0000256" key="1">
    <source>
        <dbReference type="SAM" id="MobiDB-lite"/>
    </source>
</evidence>
<evidence type="ECO:0000313" key="3">
    <source>
        <dbReference type="Proteomes" id="UP001356427"/>
    </source>
</evidence>
<sequence length="191" mass="21705">MPGAQFKAVYVPSFGSQSSRCSQKDGQQTKKYLIELSCSQRRHDALSTKNKIKLTKCKPALFKKKRKEERRSMPPRRPMIDRLTAVRSQGGGERSQHQKRGSPDVGQKSSFLPCSSMSNTGTAQSMMSEDIFTFYQRDKHTSTNQTQWAARQAVLRTIGRMLQENRSIRERLVSLSQSSQILTVVVGKEEF</sequence>
<dbReference type="Proteomes" id="UP001356427">
    <property type="component" value="Unassembled WGS sequence"/>
</dbReference>
<reference evidence="2 3" key="1">
    <citation type="submission" date="2021-04" db="EMBL/GenBank/DDBJ databases">
        <authorList>
            <person name="De Guttry C."/>
            <person name="Zahm M."/>
            <person name="Klopp C."/>
            <person name="Cabau C."/>
            <person name="Louis A."/>
            <person name="Berthelot C."/>
            <person name="Parey E."/>
            <person name="Roest Crollius H."/>
            <person name="Montfort J."/>
            <person name="Robinson-Rechavi M."/>
            <person name="Bucao C."/>
            <person name="Bouchez O."/>
            <person name="Gislard M."/>
            <person name="Lluch J."/>
            <person name="Milhes M."/>
            <person name="Lampietro C."/>
            <person name="Lopez Roques C."/>
            <person name="Donnadieu C."/>
            <person name="Braasch I."/>
            <person name="Desvignes T."/>
            <person name="Postlethwait J."/>
            <person name="Bobe J."/>
            <person name="Wedekind C."/>
            <person name="Guiguen Y."/>
        </authorList>
    </citation>
    <scope>NUCLEOTIDE SEQUENCE [LARGE SCALE GENOMIC DNA]</scope>
    <source>
        <strain evidence="2">Cs_M1</strain>
        <tissue evidence="2">Blood</tissue>
    </source>
</reference>
<keyword evidence="3" id="KW-1185">Reference proteome</keyword>
<name>A0AAN8Q8W2_9TELE</name>
<feature type="region of interest" description="Disordered" evidence="1">
    <location>
        <begin position="59"/>
        <end position="122"/>
    </location>
</feature>
<dbReference type="EMBL" id="JAGTTL010000667">
    <property type="protein sequence ID" value="KAK6285203.1"/>
    <property type="molecule type" value="Genomic_DNA"/>
</dbReference>
<proteinExistence type="predicted"/>
<feature type="compositionally biased region" description="Polar residues" evidence="1">
    <location>
        <begin position="107"/>
        <end position="122"/>
    </location>
</feature>
<gene>
    <name evidence="2" type="ORF">J4Q44_G00389710</name>
</gene>
<feature type="compositionally biased region" description="Basic residues" evidence="1">
    <location>
        <begin position="59"/>
        <end position="68"/>
    </location>
</feature>
<comment type="caution">
    <text evidence="2">The sequence shown here is derived from an EMBL/GenBank/DDBJ whole genome shotgun (WGS) entry which is preliminary data.</text>
</comment>
<protein>
    <submittedName>
        <fullName evidence="2">Uncharacterized protein</fullName>
    </submittedName>
</protein>
<organism evidence="2 3">
    <name type="scientific">Coregonus suidteri</name>
    <dbReference type="NCBI Taxonomy" id="861788"/>
    <lineage>
        <taxon>Eukaryota</taxon>
        <taxon>Metazoa</taxon>
        <taxon>Chordata</taxon>
        <taxon>Craniata</taxon>
        <taxon>Vertebrata</taxon>
        <taxon>Euteleostomi</taxon>
        <taxon>Actinopterygii</taxon>
        <taxon>Neopterygii</taxon>
        <taxon>Teleostei</taxon>
        <taxon>Protacanthopterygii</taxon>
        <taxon>Salmoniformes</taxon>
        <taxon>Salmonidae</taxon>
        <taxon>Coregoninae</taxon>
        <taxon>Coregonus</taxon>
    </lineage>
</organism>